<evidence type="ECO:0000313" key="3">
    <source>
        <dbReference type="Proteomes" id="UP000654075"/>
    </source>
</evidence>
<sequence>CLLPLLDMLNHRPGHQLAWEASAGQVVFRAVREIPPGQEVFTNYGGQKSNEDLLFFYGFAELDAEVSYDVVSGFVISCGVAPSDTSALENLAARHQKLASERVPCKLEGIENRGVLTLGPFSLDPAASALLPPALLQGLRLLTGDDDEELATSSNDAVKIKEQDPMLSMEAIGLLHASLRASLAAEKAAPPPAEPKSRATYIRAYREGRCRIFEEALFEVEELALQHANEEEEEEEREEVADLLTASHGNRQGDWIARLASFDFSGVAQGVRLIASLPGFFARARAVTAGQLSLRLEADAEEELAESATVAHLRRGEGGATWELSSARGQRLGRLRDSSAEALAAAEALGLTLQPVV</sequence>
<reference evidence="2" key="1">
    <citation type="submission" date="2021-02" db="EMBL/GenBank/DDBJ databases">
        <authorList>
            <person name="Dougan E. K."/>
            <person name="Rhodes N."/>
            <person name="Thang M."/>
            <person name="Chan C."/>
        </authorList>
    </citation>
    <scope>NUCLEOTIDE SEQUENCE</scope>
</reference>
<dbReference type="PANTHER" id="PTHR13271:SF137">
    <property type="entry name" value="SET DOMAIN-CONTAINING PROTEIN"/>
    <property type="match status" value="1"/>
</dbReference>
<proteinExistence type="predicted"/>
<keyword evidence="3" id="KW-1185">Reference proteome</keyword>
<gene>
    <name evidence="2" type="ORF">PGLA1383_LOCUS18562</name>
</gene>
<organism evidence="2 3">
    <name type="scientific">Polarella glacialis</name>
    <name type="common">Dinoflagellate</name>
    <dbReference type="NCBI Taxonomy" id="89957"/>
    <lineage>
        <taxon>Eukaryota</taxon>
        <taxon>Sar</taxon>
        <taxon>Alveolata</taxon>
        <taxon>Dinophyceae</taxon>
        <taxon>Suessiales</taxon>
        <taxon>Suessiaceae</taxon>
        <taxon>Polarella</taxon>
    </lineage>
</organism>
<evidence type="ECO:0008006" key="4">
    <source>
        <dbReference type="Google" id="ProtNLM"/>
    </source>
</evidence>
<evidence type="ECO:0000256" key="1">
    <source>
        <dbReference type="SAM" id="Coils"/>
    </source>
</evidence>
<evidence type="ECO:0000313" key="2">
    <source>
        <dbReference type="EMBL" id="CAE8600229.1"/>
    </source>
</evidence>
<dbReference type="Gene3D" id="3.90.1410.10">
    <property type="entry name" value="set domain protein methyltransferase, domain 1"/>
    <property type="match status" value="1"/>
</dbReference>
<feature type="non-terminal residue" evidence="2">
    <location>
        <position position="357"/>
    </location>
</feature>
<dbReference type="GO" id="GO:0016279">
    <property type="term" value="F:protein-lysine N-methyltransferase activity"/>
    <property type="evidence" value="ECO:0007669"/>
    <property type="project" value="TreeGrafter"/>
</dbReference>
<feature type="non-terminal residue" evidence="2">
    <location>
        <position position="1"/>
    </location>
</feature>
<comment type="caution">
    <text evidence="2">The sequence shown here is derived from an EMBL/GenBank/DDBJ whole genome shotgun (WGS) entry which is preliminary data.</text>
</comment>
<dbReference type="EMBL" id="CAJNNV010011938">
    <property type="protein sequence ID" value="CAE8600229.1"/>
    <property type="molecule type" value="Genomic_DNA"/>
</dbReference>
<dbReference type="AlphaFoldDB" id="A0A813EGJ1"/>
<dbReference type="SUPFAM" id="SSF82199">
    <property type="entry name" value="SET domain"/>
    <property type="match status" value="1"/>
</dbReference>
<dbReference type="Proteomes" id="UP000654075">
    <property type="component" value="Unassembled WGS sequence"/>
</dbReference>
<feature type="coiled-coil region" evidence="1">
    <location>
        <begin position="213"/>
        <end position="240"/>
    </location>
</feature>
<accession>A0A813EGJ1</accession>
<dbReference type="InterPro" id="IPR046341">
    <property type="entry name" value="SET_dom_sf"/>
</dbReference>
<dbReference type="InterPro" id="IPR050600">
    <property type="entry name" value="SETD3_SETD6_MTase"/>
</dbReference>
<dbReference type="PANTHER" id="PTHR13271">
    <property type="entry name" value="UNCHARACTERIZED PUTATIVE METHYLTRANSFERASE"/>
    <property type="match status" value="1"/>
</dbReference>
<protein>
    <recommendedName>
        <fullName evidence="4">SET domain-containing protein</fullName>
    </recommendedName>
</protein>
<name>A0A813EGJ1_POLGL</name>
<keyword evidence="1" id="KW-0175">Coiled coil</keyword>
<dbReference type="OrthoDB" id="42889at2759"/>